<organism evidence="1 2">
    <name type="scientific">Novosphingobium mathurense</name>
    <dbReference type="NCBI Taxonomy" id="428990"/>
    <lineage>
        <taxon>Bacteria</taxon>
        <taxon>Pseudomonadati</taxon>
        <taxon>Pseudomonadota</taxon>
        <taxon>Alphaproteobacteria</taxon>
        <taxon>Sphingomonadales</taxon>
        <taxon>Sphingomonadaceae</taxon>
        <taxon>Novosphingobium</taxon>
    </lineage>
</organism>
<evidence type="ECO:0000313" key="1">
    <source>
        <dbReference type="EMBL" id="SLK09607.1"/>
    </source>
</evidence>
<dbReference type="AlphaFoldDB" id="A0A1U6INP4"/>
<name>A0A1U6INP4_9SPHN</name>
<dbReference type="RefSeq" id="WP_079731701.1">
    <property type="nucleotide sequence ID" value="NZ_FVZE01000010.1"/>
</dbReference>
<evidence type="ECO:0000313" key="2">
    <source>
        <dbReference type="Proteomes" id="UP000190989"/>
    </source>
</evidence>
<reference evidence="2" key="1">
    <citation type="submission" date="2017-02" db="EMBL/GenBank/DDBJ databases">
        <authorList>
            <person name="Varghese N."/>
            <person name="Submissions S."/>
        </authorList>
    </citation>
    <scope>NUCLEOTIDE SEQUENCE [LARGE SCALE GENOMIC DNA]</scope>
    <source>
        <strain evidence="2">SM117</strain>
    </source>
</reference>
<accession>A0A1U6INP4</accession>
<dbReference type="Proteomes" id="UP000190989">
    <property type="component" value="Unassembled WGS sequence"/>
</dbReference>
<dbReference type="EMBL" id="FVZE01000010">
    <property type="protein sequence ID" value="SLK09607.1"/>
    <property type="molecule type" value="Genomic_DNA"/>
</dbReference>
<keyword evidence="2" id="KW-1185">Reference proteome</keyword>
<proteinExistence type="predicted"/>
<dbReference type="STRING" id="428990.SAMN06295987_11021"/>
<sequence length="141" mass="15191">MKNIELFDDYTGAILALLYQSFPVPTALDARKLSGHGEIDEFGRIVDDMGRPSRSFEIAISTLGWLESAGFISSRQKNQYGHVQVTLTAQGLQLLNAVPDALKSKEPSGEKLVRFIREGSLGLARETVKAVIAAGVSAGLS</sequence>
<gene>
    <name evidence="1" type="ORF">SAMN06295987_11021</name>
</gene>
<protein>
    <submittedName>
        <fullName evidence="1">Uncharacterized protein</fullName>
    </submittedName>
</protein>